<dbReference type="EMBL" id="BAOP01000022">
    <property type="protein sequence ID" value="GAC80837.1"/>
    <property type="molecule type" value="Genomic_DNA"/>
</dbReference>
<evidence type="ECO:0000256" key="1">
    <source>
        <dbReference type="SAM" id="MobiDB-lite"/>
    </source>
</evidence>
<proteinExistence type="predicted"/>
<reference evidence="2 3" key="1">
    <citation type="submission" date="2013-02" db="EMBL/GenBank/DDBJ databases">
        <title>Whole genome shotgun sequence of Gordonia malaquae NBRC 108250.</title>
        <authorList>
            <person name="Yoshida I."/>
            <person name="Hosoyama A."/>
            <person name="Tsuchikane K."/>
            <person name="Ando Y."/>
            <person name="Baba S."/>
            <person name="Ohji S."/>
            <person name="Hamada M."/>
            <person name="Tamura T."/>
            <person name="Yamazoe A."/>
            <person name="Yamazaki S."/>
            <person name="Fujita N."/>
        </authorList>
    </citation>
    <scope>NUCLEOTIDE SEQUENCE [LARGE SCALE GENOMIC DNA]</scope>
    <source>
        <strain evidence="2 3">NBRC 108250</strain>
    </source>
</reference>
<gene>
    <name evidence="2" type="ORF">GM1_022_00480</name>
</gene>
<name>M3UYD4_GORML</name>
<organism evidence="2 3">
    <name type="scientific">Gordonia malaquae NBRC 108250</name>
    <dbReference type="NCBI Taxonomy" id="1223542"/>
    <lineage>
        <taxon>Bacteria</taxon>
        <taxon>Bacillati</taxon>
        <taxon>Actinomycetota</taxon>
        <taxon>Actinomycetes</taxon>
        <taxon>Mycobacteriales</taxon>
        <taxon>Gordoniaceae</taxon>
        <taxon>Gordonia</taxon>
    </lineage>
</organism>
<evidence type="ECO:0000313" key="2">
    <source>
        <dbReference type="EMBL" id="GAC80837.1"/>
    </source>
</evidence>
<comment type="caution">
    <text evidence="2">The sequence shown here is derived from an EMBL/GenBank/DDBJ whole genome shotgun (WGS) entry which is preliminary data.</text>
</comment>
<evidence type="ECO:0000313" key="3">
    <source>
        <dbReference type="Proteomes" id="UP000035009"/>
    </source>
</evidence>
<sequence>MTPHLDLYAIYGLDQRMPPTEIGQRLTEILNATADPLTRGRIETARAILADPQRRTAYDRQLADPAAPPITEQTLAQLAGRPAPTAPGSGSGLAQLAGRPKVVAGIAAALALLLVVIVTAVSCSGSDSSSNNAGGQGSRSADNSVPTSAEAGNREPINAGNDNLDAAVWRDTAKGGEETTYSLQLTKEIALPNEFSRLSGQGTGCTPGDHALNQGSQWNLGITQLRDSSVAIVCNVPRSDGKLTLAATQLAVVNKDGQVVSTKEYGPLEDIALEPFDLPKQSLFKQYFHVEASNGITVPTESTGLSSGMVFVTQARPDAFDEDLVWVLLRGSDKLYQAKVLFYRSS</sequence>
<protein>
    <recommendedName>
        <fullName evidence="4">J domain-containing protein</fullName>
    </recommendedName>
</protein>
<dbReference type="RefSeq" id="WP_008380138.1">
    <property type="nucleotide sequence ID" value="NZ_BAOP01000022.1"/>
</dbReference>
<feature type="region of interest" description="Disordered" evidence="1">
    <location>
        <begin position="126"/>
        <end position="163"/>
    </location>
</feature>
<accession>M3UYD4</accession>
<dbReference type="OrthoDB" id="4376492at2"/>
<dbReference type="AlphaFoldDB" id="M3UYD4"/>
<evidence type="ECO:0008006" key="4">
    <source>
        <dbReference type="Google" id="ProtNLM"/>
    </source>
</evidence>
<dbReference type="eggNOG" id="COG2267">
    <property type="taxonomic scope" value="Bacteria"/>
</dbReference>
<keyword evidence="3" id="KW-1185">Reference proteome</keyword>
<dbReference type="STRING" id="410332.SAMN04488550_0600"/>
<dbReference type="Proteomes" id="UP000035009">
    <property type="component" value="Unassembled WGS sequence"/>
</dbReference>